<dbReference type="EMBL" id="MJVJ01000104">
    <property type="protein sequence ID" value="OEV46143.1"/>
    <property type="molecule type" value="Genomic_DNA"/>
</dbReference>
<name>A0A1E7NKG7_CAMJU</name>
<dbReference type="EC" id="3.1.21.4" evidence="6"/>
<sequence length="266" mass="31679">MTYQNFKNKLDAKIFGEDLNYEILLTVLNNPKRYIGLFRITNAKTKLIQNITQSCEIKFGDFIEEILSEYIIEMGYKALDKNIGFDEENNKLNADQVFNDEYNIYLIEQKIRDDHDSTKKRGQYANLIKKIKALKQKFSNYRIIACMWFSDDSLKKNKKFYEEQINNNTDEKVDIFIFYGKELFENLFQRIDIYNELISHLKKNKQERSKDILNVPDFDISEEIKNALLKTKKNYPKLIQKLLSNKEEFVELRKELFPTGKNLKGL</sequence>
<accession>A0A1E7NKG7</accession>
<evidence type="ECO:0000256" key="2">
    <source>
        <dbReference type="ARBA" id="ARBA00022747"/>
    </source>
</evidence>
<keyword evidence="2" id="KW-0680">Restriction system</keyword>
<dbReference type="Pfam" id="PF09520">
    <property type="entry name" value="RE_TdeIII"/>
    <property type="match status" value="2"/>
</dbReference>
<dbReference type="RefSeq" id="WP_002871275.1">
    <property type="nucleotide sequence ID" value="NZ_CAKJUK010000007.1"/>
</dbReference>
<dbReference type="Proteomes" id="UP000287237">
    <property type="component" value="Unassembled WGS sequence"/>
</dbReference>
<evidence type="ECO:0000256" key="4">
    <source>
        <dbReference type="ARBA" id="ARBA00022801"/>
    </source>
</evidence>
<keyword evidence="1" id="KW-0540">Nuclease</keyword>
<protein>
    <recommendedName>
        <fullName evidence="6">type II site-specific deoxyribonuclease</fullName>
        <ecNumber evidence="6">3.1.21.4</ecNumber>
    </recommendedName>
</protein>
<dbReference type="NCBIfam" id="NF045832">
    <property type="entry name" value="restrict_HpyAIV"/>
    <property type="match status" value="1"/>
</dbReference>
<reference evidence="8 9" key="2">
    <citation type="journal article" date="2019" name="Appl. Environ. Microbiol.">
        <title>Population genetics and characterization of Campylobacter jejuni isolates in western jackdaws and game birds in Finland.</title>
        <authorList>
            <person name="Kovanen S."/>
            <person name="Rossi M."/>
            <person name="Pohja-Mykra M."/>
            <person name="Nieminen T."/>
            <person name="Raunio-Saarnisto M."/>
            <person name="Sauvala M."/>
            <person name="Fredriksson-Ahomaa M."/>
            <person name="Hanninen M.L."/>
            <person name="Kivisto R."/>
        </authorList>
    </citation>
    <scope>NUCLEOTIDE SEQUENCE [LARGE SCALE GENOMIC DNA]</scope>
    <source>
        <strain evidence="8 9">CB296</strain>
    </source>
</reference>
<dbReference type="EMBL" id="PRCK01000004">
    <property type="protein sequence ID" value="RTJ95484.1"/>
    <property type="molecule type" value="Genomic_DNA"/>
</dbReference>
<dbReference type="REBASE" id="179507">
    <property type="entry name" value="Cje3791ORF6955P"/>
</dbReference>
<reference evidence="7 10" key="1">
    <citation type="submission" date="2016-09" db="EMBL/GenBank/DDBJ databases">
        <title>Campylobacter from American crows.</title>
        <authorList>
            <person name="Weis A.M."/>
            <person name="Weimer B.C."/>
            <person name="Townsend A.K."/>
            <person name="Taff C."/>
        </authorList>
    </citation>
    <scope>NUCLEOTIDE SEQUENCE [LARGE SCALE GENOMIC DNA]</scope>
    <source>
        <strain evidence="7 10">BCW_3791</strain>
    </source>
</reference>
<comment type="catalytic activity">
    <reaction evidence="5">
        <text>Endonucleolytic cleavage of DNA to give specific double-stranded fragments with terminal 5'-phosphates.</text>
        <dbReference type="EC" id="3.1.21.4"/>
    </reaction>
</comment>
<evidence type="ECO:0000313" key="7">
    <source>
        <dbReference type="EMBL" id="OEV46143.1"/>
    </source>
</evidence>
<keyword evidence="4" id="KW-0378">Hydrolase</keyword>
<evidence type="ECO:0000313" key="8">
    <source>
        <dbReference type="EMBL" id="RTJ95484.1"/>
    </source>
</evidence>
<dbReference type="AlphaFoldDB" id="A0A1E7NKG7"/>
<evidence type="ECO:0000313" key="9">
    <source>
        <dbReference type="Proteomes" id="UP000287237"/>
    </source>
</evidence>
<dbReference type="Proteomes" id="UP000865560">
    <property type="component" value="Unassembled WGS sequence"/>
</dbReference>
<dbReference type="REBASE" id="179612">
    <property type="entry name" value="Cje3807ORF3155P"/>
</dbReference>
<evidence type="ECO:0000256" key="5">
    <source>
        <dbReference type="ARBA" id="ARBA00093760"/>
    </source>
</evidence>
<evidence type="ECO:0000256" key="3">
    <source>
        <dbReference type="ARBA" id="ARBA00022759"/>
    </source>
</evidence>
<evidence type="ECO:0000256" key="6">
    <source>
        <dbReference type="ARBA" id="ARBA00093790"/>
    </source>
</evidence>
<proteinExistence type="predicted"/>
<organism evidence="8 9">
    <name type="scientific">Campylobacter jejuni</name>
    <dbReference type="NCBI Taxonomy" id="197"/>
    <lineage>
        <taxon>Bacteria</taxon>
        <taxon>Pseudomonadati</taxon>
        <taxon>Campylobacterota</taxon>
        <taxon>Epsilonproteobacteria</taxon>
        <taxon>Campylobacterales</taxon>
        <taxon>Campylobacteraceae</taxon>
        <taxon>Campylobacter</taxon>
    </lineage>
</organism>
<dbReference type="GO" id="GO:0004519">
    <property type="term" value="F:endonuclease activity"/>
    <property type="evidence" value="ECO:0007669"/>
    <property type="project" value="UniProtKB-KW"/>
</dbReference>
<dbReference type="InterPro" id="IPR054784">
    <property type="entry name" value="HpyAIV-type_restriction_enz"/>
</dbReference>
<comment type="caution">
    <text evidence="8">The sequence shown here is derived from an EMBL/GenBank/DDBJ whole genome shotgun (WGS) entry which is preliminary data.</text>
</comment>
<keyword evidence="3 8" id="KW-0255">Endonuclease</keyword>
<evidence type="ECO:0000313" key="10">
    <source>
        <dbReference type="Proteomes" id="UP000865560"/>
    </source>
</evidence>
<dbReference type="InterPro" id="IPR019045">
    <property type="entry name" value="Restrct_endonuc_II_HinfI"/>
</dbReference>
<evidence type="ECO:0000256" key="1">
    <source>
        <dbReference type="ARBA" id="ARBA00022722"/>
    </source>
</evidence>
<gene>
    <name evidence="7" type="ORF">AJY60_06950</name>
    <name evidence="8" type="ORF">C3H42_05350</name>
</gene>